<evidence type="ECO:0000256" key="2">
    <source>
        <dbReference type="SAM" id="MobiDB-lite"/>
    </source>
</evidence>
<feature type="region of interest" description="Disordered" evidence="2">
    <location>
        <begin position="132"/>
        <end position="212"/>
    </location>
</feature>
<evidence type="ECO:0000313" key="6">
    <source>
        <dbReference type="Proteomes" id="UP001055658"/>
    </source>
</evidence>
<dbReference type="NCBIfam" id="TIGR03504">
    <property type="entry name" value="FimV_Cterm"/>
    <property type="match status" value="1"/>
</dbReference>
<keyword evidence="1" id="KW-0175">Coiled coil</keyword>
<dbReference type="Proteomes" id="UP001055658">
    <property type="component" value="Chromosome"/>
</dbReference>
<feature type="coiled-coil region" evidence="1">
    <location>
        <begin position="346"/>
        <end position="394"/>
    </location>
</feature>
<reference evidence="5" key="1">
    <citation type="submission" date="2022-02" db="EMBL/GenBank/DDBJ databases">
        <title>Coral-associated bacteria.</title>
        <authorList>
            <person name="Tang K."/>
            <person name="Wang X."/>
        </authorList>
    </citation>
    <scope>NUCLEOTIDE SEQUENCE</scope>
    <source>
        <strain evidence="5">SCSIO 43006</strain>
    </source>
</reference>
<feature type="compositionally biased region" description="Low complexity" evidence="2">
    <location>
        <begin position="157"/>
        <end position="190"/>
    </location>
</feature>
<dbReference type="NCBIfam" id="TIGR03505">
    <property type="entry name" value="FimV_core"/>
    <property type="match status" value="1"/>
</dbReference>
<protein>
    <recommendedName>
        <fullName evidence="4">FimV N-terminal domain-containing protein</fullName>
    </recommendedName>
</protein>
<organism evidence="5 6">
    <name type="scientific">Microbulbifer variabilis</name>
    <dbReference type="NCBI Taxonomy" id="266805"/>
    <lineage>
        <taxon>Bacteria</taxon>
        <taxon>Pseudomonadati</taxon>
        <taxon>Pseudomonadota</taxon>
        <taxon>Gammaproteobacteria</taxon>
        <taxon>Cellvibrionales</taxon>
        <taxon>Microbulbiferaceae</taxon>
        <taxon>Microbulbifer</taxon>
    </lineage>
</organism>
<dbReference type="InterPro" id="IPR020011">
    <property type="entry name" value="FimV_C"/>
</dbReference>
<feature type="compositionally biased region" description="Acidic residues" evidence="2">
    <location>
        <begin position="752"/>
        <end position="761"/>
    </location>
</feature>
<evidence type="ECO:0000313" key="5">
    <source>
        <dbReference type="EMBL" id="USD22809.1"/>
    </source>
</evidence>
<feature type="region of interest" description="Disordered" evidence="2">
    <location>
        <begin position="439"/>
        <end position="463"/>
    </location>
</feature>
<feature type="region of interest" description="Disordered" evidence="2">
    <location>
        <begin position="752"/>
        <end position="774"/>
    </location>
</feature>
<feature type="compositionally biased region" description="Basic and acidic residues" evidence="2">
    <location>
        <begin position="143"/>
        <end position="156"/>
    </location>
</feature>
<dbReference type="EMBL" id="CP092418">
    <property type="protein sequence ID" value="USD22809.1"/>
    <property type="molecule type" value="Genomic_DNA"/>
</dbReference>
<proteinExistence type="predicted"/>
<feature type="compositionally biased region" description="Polar residues" evidence="2">
    <location>
        <begin position="446"/>
        <end position="463"/>
    </location>
</feature>
<feature type="region of interest" description="Disordered" evidence="2">
    <location>
        <begin position="327"/>
        <end position="346"/>
    </location>
</feature>
<dbReference type="Pfam" id="PF25800">
    <property type="entry name" value="FimV_N"/>
    <property type="match status" value="1"/>
</dbReference>
<dbReference type="Gene3D" id="1.25.40.10">
    <property type="entry name" value="Tetratricopeptide repeat domain"/>
    <property type="match status" value="1"/>
</dbReference>
<feature type="compositionally biased region" description="Polar residues" evidence="2">
    <location>
        <begin position="1051"/>
        <end position="1067"/>
    </location>
</feature>
<feature type="signal peptide" evidence="3">
    <location>
        <begin position="1"/>
        <end position="23"/>
    </location>
</feature>
<gene>
    <name evidence="5" type="ORF">MJO52_06635</name>
</gene>
<dbReference type="InterPro" id="IPR011990">
    <property type="entry name" value="TPR-like_helical_dom_sf"/>
</dbReference>
<feature type="chain" id="PRO_5046879603" description="FimV N-terminal domain-containing protein" evidence="3">
    <location>
        <begin position="24"/>
        <end position="1142"/>
    </location>
</feature>
<keyword evidence="6" id="KW-1185">Reference proteome</keyword>
<sequence length="1142" mass="123256">MRVRKLALAVGLVGALGSNAALALGLGEIKLNSTLNQPLDAEIGLLQTRGLDDAEIKVRLAGPDEFDRAGVERSYLLTSLRFDVDYSGGKPVVRITSREPIREPFLNFLVETRWPSGRLLREYTLLMDLPAFSPNSAQQPVRAAERERQQVRRDTQVQRPAPRSVQPAQQPVAQPEVEQPAETPAAQQPEPVRRQPQRAATDSGDSSQVYGPVSSADTLWEIALENRVSRDFSVQQTMLAIQRLNPDAFINGNINLLKKGAVLRLPNSEDLRSLSLTEAISEVAQQNDSWRQRSGVEEVATGAPLDARPVEEERIVSNEVEGRVSLTAPGDNESVISGSGSGAEDSEALEGDLTVAEEELDKSQLENTELRERIAELDEQIDTMEALVEVSNEEMLAVQAAAELSDPLLDTSDIDSTELADNTLGSDETQLDESLAAESLDDATEQNDTQVAETEPQSRNRVMSVQTQPEPSLMEKLGDNMQLVGIGAAGLLVGLFGFFTWRRRQAEQEAEQQLEQQLAAEESLQVMPEETAEADETLAAVESMEADNAFDLGDLGDVGTDDPISEAEIHLSLGQYEEAESKLLLGLEKDPQVVDARLMLMEVYAHNQDVEKFDDHYIQLLAISDGPAADRAARLRETIADAPDFEAPAMDFSSESLEAAQLDDIGAALDQDFSAAEPAQSSIDDFNGDNSLLDDLTMDLSLDGEKLDSEKADGELASEELSLDLVDSFTEPALEAGESLDLDNEFNLDDLDLDGALDSEQDGSQLASNNNEELNLDDLDLGELDLGDLNTGETSELALQDSPVEEVAAENASGLAPIDFDTSELDLDSLALDSAESHEVGADELVAELEESAVAADKAKSGGSIGGLDFELDLSMMEETAQEPQADEALAIEESLEAQELDSLEADLDITSSAGSEDELSLETFSESDLDMIGSEFDGELDLDSINLDDIAGDLASTESLQSEDGAAVADTTVPNSLPQEEDLDFDMASLEATGEELSLDEASVEEEFSLEEELALIDESTDGDLSTGLDLESDLGLEAAADQAQGLPEQESQQQAGEAVVTQQQETESEFAGLDFNLENDLNSELSLLEGGDEMGTKLELAQAYMDMGDKEGAKDILKEVAQDGGGEHKSRAEELLERMV</sequence>
<feature type="region of interest" description="Disordered" evidence="2">
    <location>
        <begin position="1040"/>
        <end position="1068"/>
    </location>
</feature>
<accession>A0ABY4VLN8</accession>
<dbReference type="RefSeq" id="WP_252085162.1">
    <property type="nucleotide sequence ID" value="NZ_CP092418.1"/>
</dbReference>
<feature type="domain" description="FimV N-terminal" evidence="4">
    <location>
        <begin position="24"/>
        <end position="130"/>
    </location>
</feature>
<evidence type="ECO:0000256" key="3">
    <source>
        <dbReference type="SAM" id="SignalP"/>
    </source>
</evidence>
<dbReference type="InterPro" id="IPR057840">
    <property type="entry name" value="FimV_N"/>
</dbReference>
<evidence type="ECO:0000259" key="4">
    <source>
        <dbReference type="Pfam" id="PF25800"/>
    </source>
</evidence>
<dbReference type="InterPro" id="IPR020012">
    <property type="entry name" value="LysM_FimV"/>
</dbReference>
<evidence type="ECO:0000256" key="1">
    <source>
        <dbReference type="SAM" id="Coils"/>
    </source>
</evidence>
<name>A0ABY4VLN8_9GAMM</name>
<keyword evidence="3" id="KW-0732">Signal</keyword>
<dbReference type="Gene3D" id="1.20.58.2200">
    <property type="match status" value="1"/>
</dbReference>
<feature type="region of interest" description="Disordered" evidence="2">
    <location>
        <begin position="957"/>
        <end position="982"/>
    </location>
</feature>
<dbReference type="InterPro" id="IPR038440">
    <property type="entry name" value="FimV_C_sf"/>
</dbReference>